<dbReference type="EMBL" id="SPKJ01000050">
    <property type="protein sequence ID" value="MYZ48831.1"/>
    <property type="molecule type" value="Genomic_DNA"/>
</dbReference>
<organism evidence="2 3">
    <name type="scientific">Propylenella binzhouense</name>
    <dbReference type="NCBI Taxonomy" id="2555902"/>
    <lineage>
        <taxon>Bacteria</taxon>
        <taxon>Pseudomonadati</taxon>
        <taxon>Pseudomonadota</taxon>
        <taxon>Alphaproteobacteria</taxon>
        <taxon>Hyphomicrobiales</taxon>
        <taxon>Propylenellaceae</taxon>
        <taxon>Propylenella</taxon>
    </lineage>
</organism>
<dbReference type="RefSeq" id="WP_161141178.1">
    <property type="nucleotide sequence ID" value="NZ_SPKJ01000050.1"/>
</dbReference>
<keyword evidence="1" id="KW-0812">Transmembrane</keyword>
<reference evidence="2" key="1">
    <citation type="submission" date="2019-03" db="EMBL/GenBank/DDBJ databases">
        <title>Afifella sp. nov., isolated from activated sludge.</title>
        <authorList>
            <person name="Li Q."/>
            <person name="Liu Y."/>
        </authorList>
    </citation>
    <scope>NUCLEOTIDE SEQUENCE</scope>
    <source>
        <strain evidence="2">L72</strain>
    </source>
</reference>
<keyword evidence="1" id="KW-0472">Membrane</keyword>
<gene>
    <name evidence="2" type="ORF">E4O86_14040</name>
</gene>
<evidence type="ECO:0000256" key="1">
    <source>
        <dbReference type="SAM" id="Phobius"/>
    </source>
</evidence>
<dbReference type="Proteomes" id="UP000773614">
    <property type="component" value="Unassembled WGS sequence"/>
</dbReference>
<evidence type="ECO:0000313" key="3">
    <source>
        <dbReference type="Proteomes" id="UP000773614"/>
    </source>
</evidence>
<dbReference type="InterPro" id="IPR025356">
    <property type="entry name" value="DUF4260"/>
</dbReference>
<name>A0A964WU98_9HYPH</name>
<feature type="transmembrane region" description="Helical" evidence="1">
    <location>
        <begin position="7"/>
        <end position="27"/>
    </location>
</feature>
<evidence type="ECO:0000313" key="2">
    <source>
        <dbReference type="EMBL" id="MYZ48831.1"/>
    </source>
</evidence>
<sequence length="123" mass="13172">MHPRRVVTLPLRLEGLFIAAIALFVYAVGGTSWWLFALLFLVPDLSMLCYLAGPGAGAVGYNAVHTYAAPILLGAAGWFGNHGMLITLALIWTAHIGIDRALGFGLKQPTGFRDTHLGRIGRG</sequence>
<accession>A0A964WU98</accession>
<dbReference type="Pfam" id="PF14079">
    <property type="entry name" value="DUF4260"/>
    <property type="match status" value="1"/>
</dbReference>
<comment type="caution">
    <text evidence="2">The sequence shown here is derived from an EMBL/GenBank/DDBJ whole genome shotgun (WGS) entry which is preliminary data.</text>
</comment>
<protein>
    <submittedName>
        <fullName evidence="2">DUF4260 family protein</fullName>
    </submittedName>
</protein>
<keyword evidence="1" id="KW-1133">Transmembrane helix</keyword>
<dbReference type="AlphaFoldDB" id="A0A964WU98"/>
<keyword evidence="3" id="KW-1185">Reference proteome</keyword>
<proteinExistence type="predicted"/>
<dbReference type="OrthoDB" id="9813911at2"/>